<dbReference type="InterPro" id="IPR020578">
    <property type="entry name" value="Aminotrans_V_PyrdxlP_BS"/>
</dbReference>
<keyword evidence="5 7" id="KW-0663">Pyridoxal phosphate</keyword>
<dbReference type="Gene3D" id="3.40.640.10">
    <property type="entry name" value="Type I PLP-dependent aspartate aminotransferase-like (Major domain)"/>
    <property type="match status" value="1"/>
</dbReference>
<dbReference type="GO" id="GO:0019265">
    <property type="term" value="P:glycine biosynthetic process, by transamination of glyoxylate"/>
    <property type="evidence" value="ECO:0007669"/>
    <property type="project" value="TreeGrafter"/>
</dbReference>
<keyword evidence="11" id="KW-0670">Pyruvate</keyword>
<dbReference type="InterPro" id="IPR015421">
    <property type="entry name" value="PyrdxlP-dep_Trfase_major"/>
</dbReference>
<dbReference type="InterPro" id="IPR024169">
    <property type="entry name" value="SP_NH2Trfase/AEP_transaminase"/>
</dbReference>
<dbReference type="PROSITE" id="PS00595">
    <property type="entry name" value="AA_TRANSFER_CLASS_5"/>
    <property type="match status" value="1"/>
</dbReference>
<protein>
    <submittedName>
        <fullName evidence="11">Serine-pyruvate aminotransferase</fullName>
    </submittedName>
</protein>
<feature type="binding site" evidence="6">
    <location>
        <position position="339"/>
    </location>
    <ligand>
        <name>substrate</name>
    </ligand>
</feature>
<dbReference type="SUPFAM" id="SSF53383">
    <property type="entry name" value="PLP-dependent transferases"/>
    <property type="match status" value="1"/>
</dbReference>
<evidence type="ECO:0000259" key="10">
    <source>
        <dbReference type="Pfam" id="PF00266"/>
    </source>
</evidence>
<evidence type="ECO:0000256" key="7">
    <source>
        <dbReference type="PIRSR" id="PIRSR000524-50"/>
    </source>
</evidence>
<name>A0A169FT49_9BACI</name>
<dbReference type="GO" id="GO:0008453">
    <property type="term" value="F:alanine-glyoxylate transaminase activity"/>
    <property type="evidence" value="ECO:0007669"/>
    <property type="project" value="TreeGrafter"/>
</dbReference>
<dbReference type="InterPro" id="IPR015424">
    <property type="entry name" value="PyrdxlP-dep_Trfase"/>
</dbReference>
<evidence type="ECO:0000313" key="11">
    <source>
        <dbReference type="EMBL" id="AND40871.1"/>
    </source>
</evidence>
<dbReference type="STRING" id="1196031.A361_17515"/>
<dbReference type="PIRSF" id="PIRSF000524">
    <property type="entry name" value="SPT"/>
    <property type="match status" value="1"/>
</dbReference>
<evidence type="ECO:0000256" key="1">
    <source>
        <dbReference type="ARBA" id="ARBA00001933"/>
    </source>
</evidence>
<dbReference type="AlphaFoldDB" id="A0A169FT49"/>
<comment type="cofactor">
    <cofactor evidence="1 7 9">
        <name>pyridoxal 5'-phosphate</name>
        <dbReference type="ChEBI" id="CHEBI:597326"/>
    </cofactor>
</comment>
<dbReference type="eggNOG" id="COG0075">
    <property type="taxonomic scope" value="Bacteria"/>
</dbReference>
<evidence type="ECO:0000256" key="5">
    <source>
        <dbReference type="ARBA" id="ARBA00022898"/>
    </source>
</evidence>
<accession>A0A169FT49</accession>
<gene>
    <name evidence="11" type="ORF">A361_17515</name>
</gene>
<comment type="similarity">
    <text evidence="2 8">Belongs to the class-V pyridoxal-phosphate-dependent aminotransferase family.</text>
</comment>
<dbReference type="InterPro" id="IPR015422">
    <property type="entry name" value="PyrdxlP-dep_Trfase_small"/>
</dbReference>
<dbReference type="Pfam" id="PF00266">
    <property type="entry name" value="Aminotran_5"/>
    <property type="match status" value="1"/>
</dbReference>
<dbReference type="Gene3D" id="3.90.1150.10">
    <property type="entry name" value="Aspartate Aminotransferase, domain 1"/>
    <property type="match status" value="1"/>
</dbReference>
<dbReference type="InterPro" id="IPR000192">
    <property type="entry name" value="Aminotrans_V_dom"/>
</dbReference>
<dbReference type="KEGG" id="bon:A361_17515"/>
<dbReference type="Proteomes" id="UP000077856">
    <property type="component" value="Chromosome"/>
</dbReference>
<evidence type="ECO:0000313" key="12">
    <source>
        <dbReference type="Proteomes" id="UP000077856"/>
    </source>
</evidence>
<feature type="modified residue" description="N6-(pyridoxal phosphate)lysine" evidence="7">
    <location>
        <position position="194"/>
    </location>
</feature>
<evidence type="ECO:0000256" key="2">
    <source>
        <dbReference type="ARBA" id="ARBA00009236"/>
    </source>
</evidence>
<dbReference type="RefSeq" id="WP_019382538.1">
    <property type="nucleotide sequence ID" value="NZ_CP015506.1"/>
</dbReference>
<evidence type="ECO:0000256" key="9">
    <source>
        <dbReference type="RuleBase" id="RU004504"/>
    </source>
</evidence>
<feature type="domain" description="Aminotransferase class V" evidence="10">
    <location>
        <begin position="27"/>
        <end position="326"/>
    </location>
</feature>
<organism evidence="11 12">
    <name type="scientific">Cytobacillus oceanisediminis 2691</name>
    <dbReference type="NCBI Taxonomy" id="1196031"/>
    <lineage>
        <taxon>Bacteria</taxon>
        <taxon>Bacillati</taxon>
        <taxon>Bacillota</taxon>
        <taxon>Bacilli</taxon>
        <taxon>Bacillales</taxon>
        <taxon>Bacillaceae</taxon>
        <taxon>Cytobacillus</taxon>
    </lineage>
</organism>
<reference evidence="11 12" key="1">
    <citation type="submission" date="2016-04" db="EMBL/GenBank/DDBJ databases">
        <title>Complete genome sequence of Bacillus oceanisediminis strain 2691.</title>
        <authorList>
            <person name="Jeong H."/>
            <person name="Kim H.J."/>
            <person name="Lee D.-W."/>
        </authorList>
    </citation>
    <scope>NUCLEOTIDE SEQUENCE [LARGE SCALE GENOMIC DNA]</scope>
    <source>
        <strain evidence="11 12">2691</strain>
    </source>
</reference>
<evidence type="ECO:0000256" key="4">
    <source>
        <dbReference type="ARBA" id="ARBA00022679"/>
    </source>
</evidence>
<dbReference type="EMBL" id="CP015506">
    <property type="protein sequence ID" value="AND40871.1"/>
    <property type="molecule type" value="Genomic_DNA"/>
</dbReference>
<keyword evidence="4 11" id="KW-0808">Transferase</keyword>
<evidence type="ECO:0000256" key="6">
    <source>
        <dbReference type="PIRSR" id="PIRSR000524-1"/>
    </source>
</evidence>
<evidence type="ECO:0000256" key="8">
    <source>
        <dbReference type="RuleBase" id="RU004075"/>
    </source>
</evidence>
<proteinExistence type="inferred from homology"/>
<evidence type="ECO:0000256" key="3">
    <source>
        <dbReference type="ARBA" id="ARBA00022576"/>
    </source>
</evidence>
<sequence>MPNEEMLLIPGPTPVADSIYEAMAQETRGHTDPRFAAIYKSAIEKTREMLKTDGEVFVISGSGTIAMEMALVNTVAAGERLLIISQGFFGDRFQHLAKAFGIQADIIQSEWGKQVDPAAVEEKLASHSYKAVTITHADTSTGVAADLDTLMPIIKKHGALVILDGVCATAAMEEDMSKSYGEGKIDVVLTGSQKAIGVPPGLAVVAFNGTALAAREQMERVPAYYCDIYNWIPIMHDPQKYFATPPVNLIYAYDEGMKLVLAEGMDNRYKRHEAYGKAVRAALAEYGMRAIADENAAAATLSCILYPEGMDDAEFRASLAKKGVIVAGALAHLAGKAFRIGHMGNTSEDMLEKAIVLIGETMNEAGFEADIQKAVDRFRELALPVA</sequence>
<dbReference type="PANTHER" id="PTHR21152:SF24">
    <property type="entry name" value="ALANINE--GLYOXYLATE AMINOTRANSFERASE 1"/>
    <property type="match status" value="1"/>
</dbReference>
<dbReference type="PANTHER" id="PTHR21152">
    <property type="entry name" value="AMINOTRANSFERASE CLASS V"/>
    <property type="match status" value="1"/>
</dbReference>
<keyword evidence="3 11" id="KW-0032">Aminotransferase</keyword>
<dbReference type="GO" id="GO:0004760">
    <property type="term" value="F:L-serine-pyruvate transaminase activity"/>
    <property type="evidence" value="ECO:0007669"/>
    <property type="project" value="TreeGrafter"/>
</dbReference>